<reference evidence="2 3" key="1">
    <citation type="submission" date="2020-02" db="EMBL/GenBank/DDBJ databases">
        <title>Genome sequence of the type strain DSM 27180 of Arthrobacter silviterrae.</title>
        <authorList>
            <person name="Gao J."/>
            <person name="Sun J."/>
        </authorList>
    </citation>
    <scope>NUCLEOTIDE SEQUENCE [LARGE SCALE GENOMIC DNA]</scope>
    <source>
        <strain evidence="2 3">DSM 27180</strain>
    </source>
</reference>
<evidence type="ECO:0008006" key="4">
    <source>
        <dbReference type="Google" id="ProtNLM"/>
    </source>
</evidence>
<feature type="compositionally biased region" description="Polar residues" evidence="1">
    <location>
        <begin position="181"/>
        <end position="191"/>
    </location>
</feature>
<dbReference type="RefSeq" id="WP_165183797.1">
    <property type="nucleotide sequence ID" value="NZ_JAAKZI010000067.1"/>
</dbReference>
<keyword evidence="3" id="KW-1185">Reference proteome</keyword>
<feature type="region of interest" description="Disordered" evidence="1">
    <location>
        <begin position="181"/>
        <end position="224"/>
    </location>
</feature>
<dbReference type="Proteomes" id="UP000479226">
    <property type="component" value="Unassembled WGS sequence"/>
</dbReference>
<dbReference type="EMBL" id="JAAKZI010000067">
    <property type="protein sequence ID" value="NGN85592.1"/>
    <property type="molecule type" value="Genomic_DNA"/>
</dbReference>
<evidence type="ECO:0000256" key="1">
    <source>
        <dbReference type="SAM" id="MobiDB-lite"/>
    </source>
</evidence>
<evidence type="ECO:0000313" key="3">
    <source>
        <dbReference type="Proteomes" id="UP000479226"/>
    </source>
</evidence>
<accession>A0ABX0DN24</accession>
<proteinExistence type="predicted"/>
<comment type="caution">
    <text evidence="2">The sequence shown here is derived from an EMBL/GenBank/DDBJ whole genome shotgun (WGS) entry which is preliminary data.</text>
</comment>
<protein>
    <recommendedName>
        <fullName evidence="4">DUF222 domain-containing protein</fullName>
    </recommendedName>
</protein>
<sequence length="224" mass="23790">MQIELSLQIAEQIEGEGIGAIADLLNLFLERKTQWVSKSLEATADVTYESAGTVTQLAAGRRKAFNLAVAGDEDGAVQVLRRAIDTVTDSLLKGWCLEELATYEHFVDPIAAQKTLAAARKLNSGVLKPQIAPARKKLAGPTVQGKAAAEYLGALYSDARTMELAVASLFDNVTWGSNLRQTEPKSKSGSLGCTLGSAPAARKRKTGTVDRTISGLCPRGSMPS</sequence>
<gene>
    <name evidence="2" type="ORF">G6N77_19320</name>
</gene>
<name>A0ABX0DN24_9MICC</name>
<evidence type="ECO:0000313" key="2">
    <source>
        <dbReference type="EMBL" id="NGN85592.1"/>
    </source>
</evidence>
<organism evidence="2 3">
    <name type="scientific">Arthrobacter silviterrae</name>
    <dbReference type="NCBI Taxonomy" id="2026658"/>
    <lineage>
        <taxon>Bacteria</taxon>
        <taxon>Bacillati</taxon>
        <taxon>Actinomycetota</taxon>
        <taxon>Actinomycetes</taxon>
        <taxon>Micrococcales</taxon>
        <taxon>Micrococcaceae</taxon>
        <taxon>Arthrobacter</taxon>
    </lineage>
</organism>